<proteinExistence type="predicted"/>
<dbReference type="KEGG" id="bana:BARAN1_0373"/>
<dbReference type="EMBL" id="LS483254">
    <property type="protein sequence ID" value="SQD92398.1"/>
    <property type="molecule type" value="Genomic_DNA"/>
</dbReference>
<evidence type="ECO:0000313" key="2">
    <source>
        <dbReference type="Proteomes" id="UP000249818"/>
    </source>
</evidence>
<dbReference type="AlphaFoldDB" id="A0A2X3KUU8"/>
<keyword evidence="2" id="KW-1185">Reference proteome</keyword>
<name>A0A2X3KUU8_9BACT</name>
<reference evidence="2" key="1">
    <citation type="submission" date="2018-05" db="EMBL/GenBank/DDBJ databases">
        <authorList>
            <person name="Hao L."/>
        </authorList>
    </citation>
    <scope>NUCLEOTIDE SEQUENCE [LARGE SCALE GENOMIC DNA]</scope>
</reference>
<dbReference type="OrthoDB" id="2525702at2"/>
<accession>A0A2X3KUU8</accession>
<dbReference type="RefSeq" id="WP_122030623.1">
    <property type="nucleotide sequence ID" value="NZ_LS483254.1"/>
</dbReference>
<sequence length="257" mass="28766">MEHARELAQRYVGRPGVIGVYLVGSASRPFRDRISDYDLEVAVEDEAYERTGLEERHVFAIEDGPPRRVDHEFYLRPWSELAAMERSPLDLDHYPFQHAVILHDPQRLLGELFPRLAALPAEVQATRVRVHYLETVFALGRAAKCLDRGSDLATRLVLGEGLVALTKLLAVVCGSWAPTRHWAAEELRLLGVPEEIPARMAALLSAPTPQGIKELLGAVHAWLDHGGISLDRDRTSLIRWAFLTAEGKAAFRTWGAR</sequence>
<dbReference type="SUPFAM" id="SSF81301">
    <property type="entry name" value="Nucleotidyltransferase"/>
    <property type="match status" value="1"/>
</dbReference>
<organism evidence="1 2">
    <name type="scientific">Candidatus Bipolaricaulis anaerobius</name>
    <dbReference type="NCBI Taxonomy" id="2026885"/>
    <lineage>
        <taxon>Bacteria</taxon>
        <taxon>Candidatus Bipolaricaulota</taxon>
        <taxon>Candidatus Bipolaricaulia</taxon>
        <taxon>Candidatus Bipolaricaulales</taxon>
        <taxon>Candidatus Bipolaricaulaceae</taxon>
        <taxon>Candidatus Bipolaricaulis</taxon>
    </lineage>
</organism>
<evidence type="ECO:0000313" key="1">
    <source>
        <dbReference type="EMBL" id="SQD92398.1"/>
    </source>
</evidence>
<gene>
    <name evidence="1" type="ORF">BARAN1_0373</name>
</gene>
<protein>
    <submittedName>
        <fullName evidence="1">Uncharacterized protein</fullName>
    </submittedName>
</protein>
<dbReference type="Proteomes" id="UP000249818">
    <property type="component" value="Chromosome BARAN1"/>
</dbReference>
<dbReference type="InterPro" id="IPR043519">
    <property type="entry name" value="NT_sf"/>
</dbReference>